<comment type="caution">
    <text evidence="1">The sequence shown here is derived from an EMBL/GenBank/DDBJ whole genome shotgun (WGS) entry which is preliminary data.</text>
</comment>
<organism evidence="1 2">
    <name type="scientific">Parasponia andersonii</name>
    <name type="common">Sponia andersonii</name>
    <dbReference type="NCBI Taxonomy" id="3476"/>
    <lineage>
        <taxon>Eukaryota</taxon>
        <taxon>Viridiplantae</taxon>
        <taxon>Streptophyta</taxon>
        <taxon>Embryophyta</taxon>
        <taxon>Tracheophyta</taxon>
        <taxon>Spermatophyta</taxon>
        <taxon>Magnoliopsida</taxon>
        <taxon>eudicotyledons</taxon>
        <taxon>Gunneridae</taxon>
        <taxon>Pentapetalae</taxon>
        <taxon>rosids</taxon>
        <taxon>fabids</taxon>
        <taxon>Rosales</taxon>
        <taxon>Cannabaceae</taxon>
        <taxon>Parasponia</taxon>
    </lineage>
</organism>
<dbReference type="Proteomes" id="UP000237105">
    <property type="component" value="Unassembled WGS sequence"/>
</dbReference>
<keyword evidence="2" id="KW-1185">Reference proteome</keyword>
<sequence>MDRMEDSDGLGSSSLVLRTGLGREREAMALGRETSSKRMLVFCRTWERGL</sequence>
<reference evidence="2" key="1">
    <citation type="submission" date="2016-06" db="EMBL/GenBank/DDBJ databases">
        <title>Parallel loss of symbiosis genes in relatives of nitrogen-fixing non-legume Parasponia.</title>
        <authorList>
            <person name="Van Velzen R."/>
            <person name="Holmer R."/>
            <person name="Bu F."/>
            <person name="Rutten L."/>
            <person name="Van Zeijl A."/>
            <person name="Liu W."/>
            <person name="Santuari L."/>
            <person name="Cao Q."/>
            <person name="Sharma T."/>
            <person name="Shen D."/>
            <person name="Roswanjaya Y."/>
            <person name="Wardhani T."/>
            <person name="Kalhor M.S."/>
            <person name="Jansen J."/>
            <person name="Van den Hoogen J."/>
            <person name="Gungor B."/>
            <person name="Hartog M."/>
            <person name="Hontelez J."/>
            <person name="Verver J."/>
            <person name="Yang W.-C."/>
            <person name="Schijlen E."/>
            <person name="Repin R."/>
            <person name="Schilthuizen M."/>
            <person name="Schranz E."/>
            <person name="Heidstra R."/>
            <person name="Miyata K."/>
            <person name="Fedorova E."/>
            <person name="Kohlen W."/>
            <person name="Bisseling T."/>
            <person name="Smit S."/>
            <person name="Geurts R."/>
        </authorList>
    </citation>
    <scope>NUCLEOTIDE SEQUENCE [LARGE SCALE GENOMIC DNA]</scope>
    <source>
        <strain evidence="2">cv. WU1-14</strain>
    </source>
</reference>
<evidence type="ECO:0000313" key="2">
    <source>
        <dbReference type="Proteomes" id="UP000237105"/>
    </source>
</evidence>
<dbReference type="EMBL" id="JXTB01000398">
    <property type="protein sequence ID" value="PON42166.1"/>
    <property type="molecule type" value="Genomic_DNA"/>
</dbReference>
<gene>
    <name evidence="1" type="ORF">PanWU01x14_284060</name>
</gene>
<proteinExistence type="predicted"/>
<evidence type="ECO:0000313" key="1">
    <source>
        <dbReference type="EMBL" id="PON42166.1"/>
    </source>
</evidence>
<accession>A0A2P5B094</accession>
<name>A0A2P5B094_PARAD</name>
<protein>
    <submittedName>
        <fullName evidence="1">Uncharacterized protein</fullName>
    </submittedName>
</protein>
<dbReference type="AlphaFoldDB" id="A0A2P5B094"/>